<name>A0ABY3FAW4_9GAMM</name>
<dbReference type="PROSITE" id="PS50878">
    <property type="entry name" value="RT_POL"/>
    <property type="match status" value="1"/>
</dbReference>
<sequence length="1258" mass="144517">MGLLNKKYRELKPADQYIADNVVLAQAWKKSQQYIRSTNWYANTFELDRSTLSLAKNLDLWVEELEGLDYELTPLRLVPAPKSTSWVFVDTPLFPPADVELLDWEFAEEALSGINQSWVPKDEAVTPLRPLAHVPIKEQTYFTALMMCLANTVETIQGDTSSDFESVHEKKVVNYGNRLYCQYKDGEAQFPWGNSTIYSKYFTDYQRFLERPSYFGKQAIDYKSGRESVYEIHLDLSRFYDCIDRTRLTDEIVSLIDGYTHKRFPIINKLLDEFEDWKWEDDSISLYSNVCQKDSEDIPLGIPQGLVSGGFLSNIYLLNFDAEMAEIIGQVIDEKYRLVDFCRYVDDMRLIIVSEESSTSLKKDIVAFINDKLKDIGLCIHSEKTKVEPYQIKKVGISGKLRTIQGKVSGPISNNEIDEQLGHLEGLINLADYIKTLPKDEDSNNPLALIEAPNHDVREDTLVRFSANKIHNLLQQKRSFYTQEVDNTGKPKPGNWDYLQERMARKFIACWTKDPSLVLLLKKGLELFPNTAILKSIISQFKYVISRNKYKQTCLVEYCLCEIFRHSATTIHQKSDWEFPAHSNRADYFEYLQCIAIDILQNSSAYSFNVREQARFLLLVRNDNLLGNEDAEDRDFNVVIKIIKGFRSIANDMSHQEFISNSLLAYQLSSEPELVIRSLSSFLEKVNKKGGSRKLKKSLNKRNLPDVLENLAIESSTLFSELVKHGAKNSYSWQQEHSYIIKKSGIYQKSVEPKFNERAYPLLALIKHVNNPLSHENAILHLLKVSLKEYDFSNAVDLANTKVECSNWVEIQTLDTNLKINIQPDESPLFGVPDWVLDEHRPLYHVGMFIRSCLIGDLDWTGSNRYVQENGQYTGIKSGFIKRQFGLMHSPESLNGQSAPMSGWLTNLLFQLLQWPGLQLNGTESEWPKVWSIKTLLQLIEKRIDYQKNLFCKLSMIPGYVEKVNLNWNKDKQELDVVMVQSLLPQKSDFLEHGLMLDTPEYRVKHRRHVAAVAELILHKKYSHEILGSDITGKIDLIVWPELAVNDADIDILKRLSDKTGAMIFTGLNFANIPNVEGPNNVAKWIIPNKRQSGRSFIERLQGKQFMMKDEVKHIKPWRPYQLFIELIHPGFKGETGFRMTGSICFDSTDIKMSADLKGKSNAYLIPALNMDVNTFDSMVDALFYHMYQHVVLVNTGEFGGSVAKAPYKERHEKLITHVHGAQQVSISSFKMNMFDFREIGNAYNSGKKLKTKPAGYV</sequence>
<dbReference type="CDD" id="cd01646">
    <property type="entry name" value="RT_Bac_retron_I"/>
    <property type="match status" value="1"/>
</dbReference>
<dbReference type="Proteomes" id="UP000317938">
    <property type="component" value="Unassembled WGS sequence"/>
</dbReference>
<evidence type="ECO:0000313" key="4">
    <source>
        <dbReference type="Proteomes" id="UP000317938"/>
    </source>
</evidence>
<comment type="similarity">
    <text evidence="1">Belongs to the bacterial reverse transcriptase family.</text>
</comment>
<dbReference type="GO" id="GO:0003964">
    <property type="term" value="F:RNA-directed DNA polymerase activity"/>
    <property type="evidence" value="ECO:0007669"/>
    <property type="project" value="UniProtKB-KW"/>
</dbReference>
<evidence type="ECO:0000259" key="2">
    <source>
        <dbReference type="PROSITE" id="PS50878"/>
    </source>
</evidence>
<protein>
    <submittedName>
        <fullName evidence="3">RNA-directed DNA polymerase</fullName>
    </submittedName>
</protein>
<keyword evidence="3" id="KW-0808">Transferase</keyword>
<dbReference type="PANTHER" id="PTHR34047">
    <property type="entry name" value="NUCLEAR INTRON MATURASE 1, MITOCHONDRIAL-RELATED"/>
    <property type="match status" value="1"/>
</dbReference>
<comment type="caution">
    <text evidence="3">The sequence shown here is derived from an EMBL/GenBank/DDBJ whole genome shotgun (WGS) entry which is preliminary data.</text>
</comment>
<evidence type="ECO:0000313" key="3">
    <source>
        <dbReference type="EMBL" id="TVU81770.1"/>
    </source>
</evidence>
<dbReference type="Pfam" id="PF00078">
    <property type="entry name" value="RVT_1"/>
    <property type="match status" value="1"/>
</dbReference>
<dbReference type="InterPro" id="IPR000477">
    <property type="entry name" value="RT_dom"/>
</dbReference>
<organism evidence="3 4">
    <name type="scientific">Pseudoalteromonas neustonica</name>
    <dbReference type="NCBI Taxonomy" id="1840331"/>
    <lineage>
        <taxon>Bacteria</taxon>
        <taxon>Pseudomonadati</taxon>
        <taxon>Pseudomonadota</taxon>
        <taxon>Gammaproteobacteria</taxon>
        <taxon>Alteromonadales</taxon>
        <taxon>Pseudoalteromonadaceae</taxon>
        <taxon>Pseudoalteromonas</taxon>
    </lineage>
</organism>
<dbReference type="PANTHER" id="PTHR34047:SF8">
    <property type="entry name" value="PROTEIN YKFC"/>
    <property type="match status" value="1"/>
</dbReference>
<evidence type="ECO:0000256" key="1">
    <source>
        <dbReference type="ARBA" id="ARBA00034120"/>
    </source>
</evidence>
<accession>A0ABY3FAW4</accession>
<keyword evidence="3" id="KW-0548">Nucleotidyltransferase</keyword>
<feature type="domain" description="Reverse transcriptase" evidence="2">
    <location>
        <begin position="100"/>
        <end position="399"/>
    </location>
</feature>
<proteinExistence type="inferred from homology"/>
<reference evidence="3 4" key="1">
    <citation type="submission" date="2019-07" db="EMBL/GenBank/DDBJ databases">
        <title>Diversity of Bacteria from Kongsfjorden, Arctic.</title>
        <authorList>
            <person name="Yu Y."/>
        </authorList>
    </citation>
    <scope>NUCLEOTIDE SEQUENCE [LARGE SCALE GENOMIC DNA]</scope>
    <source>
        <strain evidence="3 4">SM1927</strain>
    </source>
</reference>
<dbReference type="InterPro" id="IPR051083">
    <property type="entry name" value="GrpII_Intron_Splice-Mob/Def"/>
</dbReference>
<keyword evidence="3" id="KW-0695">RNA-directed DNA polymerase</keyword>
<keyword evidence="4" id="KW-1185">Reference proteome</keyword>
<gene>
    <name evidence="3" type="ORF">FQP85_15075</name>
</gene>
<dbReference type="EMBL" id="VNFF01000015">
    <property type="protein sequence ID" value="TVU81770.1"/>
    <property type="molecule type" value="Genomic_DNA"/>
</dbReference>
<dbReference type="RefSeq" id="WP_145240145.1">
    <property type="nucleotide sequence ID" value="NZ_VNFF01000015.1"/>
</dbReference>